<keyword evidence="4" id="KW-0106">Calcium</keyword>
<dbReference type="CDD" id="cd16146">
    <property type="entry name" value="ARS_like"/>
    <property type="match status" value="1"/>
</dbReference>
<dbReference type="PROSITE" id="PS00523">
    <property type="entry name" value="SULFATASE_1"/>
    <property type="match status" value="1"/>
</dbReference>
<dbReference type="PANTHER" id="PTHR42693:SF53">
    <property type="entry name" value="ENDO-4-O-SULFATASE"/>
    <property type="match status" value="1"/>
</dbReference>
<dbReference type="Gene3D" id="3.40.720.10">
    <property type="entry name" value="Alkaline Phosphatase, subunit A"/>
    <property type="match status" value="1"/>
</dbReference>
<keyword evidence="7" id="KW-1185">Reference proteome</keyword>
<organism evidence="6 7">
    <name type="scientific">Rubritalea squalenifaciens DSM 18772</name>
    <dbReference type="NCBI Taxonomy" id="1123071"/>
    <lineage>
        <taxon>Bacteria</taxon>
        <taxon>Pseudomonadati</taxon>
        <taxon>Verrucomicrobiota</taxon>
        <taxon>Verrucomicrobiia</taxon>
        <taxon>Verrucomicrobiales</taxon>
        <taxon>Rubritaleaceae</taxon>
        <taxon>Rubritalea</taxon>
    </lineage>
</organism>
<dbReference type="Proteomes" id="UP000184510">
    <property type="component" value="Unassembled WGS sequence"/>
</dbReference>
<dbReference type="PANTHER" id="PTHR42693">
    <property type="entry name" value="ARYLSULFATASE FAMILY MEMBER"/>
    <property type="match status" value="1"/>
</dbReference>
<dbReference type="InterPro" id="IPR000917">
    <property type="entry name" value="Sulfatase_N"/>
</dbReference>
<keyword evidence="3" id="KW-0378">Hydrolase</keyword>
<evidence type="ECO:0000256" key="1">
    <source>
        <dbReference type="ARBA" id="ARBA00008779"/>
    </source>
</evidence>
<evidence type="ECO:0000313" key="6">
    <source>
        <dbReference type="EMBL" id="SHJ74728.1"/>
    </source>
</evidence>
<dbReference type="GO" id="GO:0046872">
    <property type="term" value="F:metal ion binding"/>
    <property type="evidence" value="ECO:0007669"/>
    <property type="project" value="UniProtKB-KW"/>
</dbReference>
<dbReference type="FunFam" id="3.40.720.10:FF:000070">
    <property type="entry name" value="Arylsulfatase A"/>
    <property type="match status" value="1"/>
</dbReference>
<evidence type="ECO:0000256" key="3">
    <source>
        <dbReference type="ARBA" id="ARBA00022801"/>
    </source>
</evidence>
<dbReference type="InterPro" id="IPR050738">
    <property type="entry name" value="Sulfatase"/>
</dbReference>
<keyword evidence="2" id="KW-0479">Metal-binding</keyword>
<dbReference type="SUPFAM" id="SSF53649">
    <property type="entry name" value="Alkaline phosphatase-like"/>
    <property type="match status" value="1"/>
</dbReference>
<dbReference type="Pfam" id="PF00884">
    <property type="entry name" value="Sulfatase"/>
    <property type="match status" value="1"/>
</dbReference>
<accession>A0A1M6LTZ2</accession>
<proteinExistence type="inferred from homology"/>
<name>A0A1M6LTZ2_9BACT</name>
<sequence length="583" mass="66452">MIFRLLWLFALGIGLCYGAERPNVILVMTDDQGYGDFGFMGNDLIKTPELDAMVQRGAIWSEFYVSPVCSPTRACLMTGRYNHRTKCIDTYLGRSMMSTDEYTLAEALRDAGYATGIFGKWHLGDNYPMRPSDQGFEYSFIHKGGGLGQPADPRDNASRYTDALLFENDREVETRGYCTDVFFGRSFSFMEKCRQDGKPFFVYLAPNAPHSPFHDVPVELYNKYKKVDFSGIMVGIKEGQRAIENDKLARIAAMITNIDDNMGKLFKRLDRMGVTENTIVIFLTDNGPNTRRYVGRFRGKKSELYEGGVRTPLLIQWPGGIKQGTKVKHSVAAHIDLMPTVLAVCGVEDLPQNLDGRSILSQLKAPYTSMEERPIIIQYHRGDEISKYHSCMVRRGKWKLVHPSGTQRESFVGEPKWELYDLEKDPGEVNDLSVSHPDVVAELVAIYEAWYTDVSSERKDQPSPPYILIDKDKENPSVLTWQDMIEGTWRPNKVGFYKVDFVHDGRYDIRFEGAHQHKMDANKKWTAILQLGKKSYSAPFDPERKLAIFEALSIPAGKYTLKPKVVSDDGEEWSVYHTRILHR</sequence>
<dbReference type="STRING" id="1123071.SAMN02745181_2505"/>
<protein>
    <submittedName>
        <fullName evidence="6">Arylsulfatase</fullName>
    </submittedName>
</protein>
<dbReference type="EMBL" id="FQYR01000004">
    <property type="protein sequence ID" value="SHJ74728.1"/>
    <property type="molecule type" value="Genomic_DNA"/>
</dbReference>
<feature type="domain" description="Sulfatase N-terminal" evidence="5">
    <location>
        <begin position="22"/>
        <end position="347"/>
    </location>
</feature>
<evidence type="ECO:0000256" key="4">
    <source>
        <dbReference type="ARBA" id="ARBA00022837"/>
    </source>
</evidence>
<evidence type="ECO:0000313" key="7">
    <source>
        <dbReference type="Proteomes" id="UP000184510"/>
    </source>
</evidence>
<gene>
    <name evidence="6" type="ORF">SAMN02745181_2505</name>
</gene>
<comment type="similarity">
    <text evidence="1">Belongs to the sulfatase family.</text>
</comment>
<dbReference type="GO" id="GO:0004065">
    <property type="term" value="F:arylsulfatase activity"/>
    <property type="evidence" value="ECO:0007669"/>
    <property type="project" value="TreeGrafter"/>
</dbReference>
<reference evidence="6 7" key="1">
    <citation type="submission" date="2016-11" db="EMBL/GenBank/DDBJ databases">
        <authorList>
            <person name="Jaros S."/>
            <person name="Januszkiewicz K."/>
            <person name="Wedrychowicz H."/>
        </authorList>
    </citation>
    <scope>NUCLEOTIDE SEQUENCE [LARGE SCALE GENOMIC DNA]</scope>
    <source>
        <strain evidence="6 7">DSM 18772</strain>
    </source>
</reference>
<dbReference type="InParanoid" id="A0A1M6LTZ2"/>
<dbReference type="AlphaFoldDB" id="A0A1M6LTZ2"/>
<dbReference type="InterPro" id="IPR024607">
    <property type="entry name" value="Sulfatase_CS"/>
</dbReference>
<dbReference type="OrthoDB" id="279611at2"/>
<dbReference type="RefSeq" id="WP_143184089.1">
    <property type="nucleotide sequence ID" value="NZ_FQYR01000004.1"/>
</dbReference>
<dbReference type="InterPro" id="IPR017850">
    <property type="entry name" value="Alkaline_phosphatase_core_sf"/>
</dbReference>
<evidence type="ECO:0000256" key="2">
    <source>
        <dbReference type="ARBA" id="ARBA00022723"/>
    </source>
</evidence>
<evidence type="ECO:0000259" key="5">
    <source>
        <dbReference type="Pfam" id="PF00884"/>
    </source>
</evidence>
<dbReference type="Gene3D" id="3.30.1120.10">
    <property type="match status" value="1"/>
</dbReference>